<dbReference type="SUPFAM" id="SSF103473">
    <property type="entry name" value="MFS general substrate transporter"/>
    <property type="match status" value="1"/>
</dbReference>
<dbReference type="Proteomes" id="UP001317532">
    <property type="component" value="Chromosome"/>
</dbReference>
<dbReference type="InterPro" id="IPR011701">
    <property type="entry name" value="MFS"/>
</dbReference>
<evidence type="ECO:0000256" key="7">
    <source>
        <dbReference type="ARBA" id="ARBA00023136"/>
    </source>
</evidence>
<evidence type="ECO:0000256" key="1">
    <source>
        <dbReference type="ARBA" id="ARBA00004651"/>
    </source>
</evidence>
<dbReference type="PROSITE" id="PS50850">
    <property type="entry name" value="MFS"/>
    <property type="match status" value="1"/>
</dbReference>
<comment type="similarity">
    <text evidence="2">Belongs to the major facilitator superfamily.</text>
</comment>
<feature type="transmembrane region" description="Helical" evidence="8">
    <location>
        <begin position="357"/>
        <end position="379"/>
    </location>
</feature>
<keyword evidence="3" id="KW-0813">Transport</keyword>
<feature type="transmembrane region" description="Helical" evidence="8">
    <location>
        <begin position="71"/>
        <end position="90"/>
    </location>
</feature>
<feature type="transmembrane region" description="Helical" evidence="8">
    <location>
        <begin position="330"/>
        <end position="351"/>
    </location>
</feature>
<dbReference type="GO" id="GO:0022857">
    <property type="term" value="F:transmembrane transporter activity"/>
    <property type="evidence" value="ECO:0007669"/>
    <property type="project" value="InterPro"/>
</dbReference>
<evidence type="ECO:0000313" key="10">
    <source>
        <dbReference type="EMBL" id="BDE05983.1"/>
    </source>
</evidence>
<feature type="transmembrane region" description="Helical" evidence="8">
    <location>
        <begin position="272"/>
        <end position="290"/>
    </location>
</feature>
<evidence type="ECO:0000313" key="11">
    <source>
        <dbReference type="Proteomes" id="UP001317532"/>
    </source>
</evidence>
<name>A0AAN2C9H1_UNVUL</name>
<feature type="transmembrane region" description="Helical" evidence="8">
    <location>
        <begin position="32"/>
        <end position="59"/>
    </location>
</feature>
<dbReference type="PANTHER" id="PTHR43271">
    <property type="entry name" value="BLL2771 PROTEIN"/>
    <property type="match status" value="1"/>
</dbReference>
<feature type="transmembrane region" description="Helical" evidence="8">
    <location>
        <begin position="296"/>
        <end position="318"/>
    </location>
</feature>
<feature type="domain" description="Major facilitator superfamily (MFS) profile" evidence="9">
    <location>
        <begin position="1"/>
        <end position="384"/>
    </location>
</feature>
<protein>
    <submittedName>
        <fullName evidence="10">MFS transporter</fullName>
    </submittedName>
</protein>
<gene>
    <name evidence="10" type="ORF">WPS_12590</name>
</gene>
<keyword evidence="7 8" id="KW-0472">Membrane</keyword>
<comment type="subcellular location">
    <subcellularLocation>
        <location evidence="1">Cell membrane</location>
        <topology evidence="1">Multi-pass membrane protein</topology>
    </subcellularLocation>
</comment>
<evidence type="ECO:0000259" key="9">
    <source>
        <dbReference type="PROSITE" id="PS50850"/>
    </source>
</evidence>
<evidence type="ECO:0000256" key="3">
    <source>
        <dbReference type="ARBA" id="ARBA00022448"/>
    </source>
</evidence>
<dbReference type="Pfam" id="PF07690">
    <property type="entry name" value="MFS_1"/>
    <property type="match status" value="1"/>
</dbReference>
<keyword evidence="4" id="KW-1003">Cell membrane</keyword>
<sequence length="399" mass="40902">MMRLRTLAVAACGGSAFLDMYATQPLMPELRAAFVASEAQVGATIAVLTLACALAAPFVGSFADAVGRKRVIVGAILGLALVTFGAAHATTLPQLLAWRFAQGLFMPAVFAVTIAYVAEEFPAAEAGRAIGAYIGGNVLGGFLGRYLAALVTAHGSWQQAFVVLALLNLAGAAFVFAFLPRATRFVRAAPGRDALRAVGTFVRDPVLLSTFAVGASVLFSLTAAFTFATYYLAAPPFGLGTIALGNVFFVYLLGVIVSPLSGRLIDRIGHRSAVLAAIATSSAGVLLTLVPSVPAIVAGLAVMSTGVFAAQAASQAYIGVVARERRSTAASLYISVYYAGGGLGSVVPAVVWSRGGWPATVALILAVECFAAAAAATFWHRRAARTAAAAAIEVEALTP</sequence>
<feature type="transmembrane region" description="Helical" evidence="8">
    <location>
        <begin position="160"/>
        <end position="179"/>
    </location>
</feature>
<feature type="transmembrane region" description="Helical" evidence="8">
    <location>
        <begin position="130"/>
        <end position="148"/>
    </location>
</feature>
<reference evidence="10 11" key="1">
    <citation type="journal article" date="2022" name="ISME Commun">
        <title>Vulcanimicrobium alpinus gen. nov. sp. nov., the first cultivated representative of the candidate phylum 'Eremiobacterota', is a metabolically versatile aerobic anoxygenic phototroph.</title>
        <authorList>
            <person name="Yabe S."/>
            <person name="Muto K."/>
            <person name="Abe K."/>
            <person name="Yokota A."/>
            <person name="Staudigel H."/>
            <person name="Tebo B.M."/>
        </authorList>
    </citation>
    <scope>NUCLEOTIDE SEQUENCE [LARGE SCALE GENOMIC DNA]</scope>
    <source>
        <strain evidence="10 11">WC8-2</strain>
    </source>
</reference>
<keyword evidence="6 8" id="KW-1133">Transmembrane helix</keyword>
<proteinExistence type="inferred from homology"/>
<keyword evidence="11" id="KW-1185">Reference proteome</keyword>
<organism evidence="10 11">
    <name type="scientific">Vulcanimicrobium alpinum</name>
    <dbReference type="NCBI Taxonomy" id="3016050"/>
    <lineage>
        <taxon>Bacteria</taxon>
        <taxon>Bacillati</taxon>
        <taxon>Vulcanimicrobiota</taxon>
        <taxon>Vulcanimicrobiia</taxon>
        <taxon>Vulcanimicrobiales</taxon>
        <taxon>Vulcanimicrobiaceae</taxon>
        <taxon>Vulcanimicrobium</taxon>
    </lineage>
</organism>
<keyword evidence="5 8" id="KW-0812">Transmembrane</keyword>
<dbReference type="RefSeq" id="WP_317996987.1">
    <property type="nucleotide sequence ID" value="NZ_AP025523.1"/>
</dbReference>
<evidence type="ECO:0000256" key="4">
    <source>
        <dbReference type="ARBA" id="ARBA00022475"/>
    </source>
</evidence>
<dbReference type="CDD" id="cd17324">
    <property type="entry name" value="MFS_NepI_like"/>
    <property type="match status" value="1"/>
</dbReference>
<feature type="transmembrane region" description="Helical" evidence="8">
    <location>
        <begin position="237"/>
        <end position="260"/>
    </location>
</feature>
<evidence type="ECO:0000256" key="6">
    <source>
        <dbReference type="ARBA" id="ARBA00022989"/>
    </source>
</evidence>
<dbReference type="Gene3D" id="1.20.1250.20">
    <property type="entry name" value="MFS general substrate transporter like domains"/>
    <property type="match status" value="1"/>
</dbReference>
<evidence type="ECO:0000256" key="5">
    <source>
        <dbReference type="ARBA" id="ARBA00022692"/>
    </source>
</evidence>
<feature type="transmembrane region" description="Helical" evidence="8">
    <location>
        <begin position="96"/>
        <end position="118"/>
    </location>
</feature>
<dbReference type="AlphaFoldDB" id="A0AAN2C9H1"/>
<feature type="transmembrane region" description="Helical" evidence="8">
    <location>
        <begin position="206"/>
        <end position="231"/>
    </location>
</feature>
<dbReference type="KEGG" id="vab:WPS_12590"/>
<evidence type="ECO:0000256" key="2">
    <source>
        <dbReference type="ARBA" id="ARBA00008335"/>
    </source>
</evidence>
<dbReference type="EMBL" id="AP025523">
    <property type="protein sequence ID" value="BDE05983.1"/>
    <property type="molecule type" value="Genomic_DNA"/>
</dbReference>
<dbReference type="InterPro" id="IPR036259">
    <property type="entry name" value="MFS_trans_sf"/>
</dbReference>
<dbReference type="GO" id="GO:0005886">
    <property type="term" value="C:plasma membrane"/>
    <property type="evidence" value="ECO:0007669"/>
    <property type="project" value="UniProtKB-SubCell"/>
</dbReference>
<accession>A0AAN2C9H1</accession>
<dbReference type="InterPro" id="IPR020846">
    <property type="entry name" value="MFS_dom"/>
</dbReference>
<evidence type="ECO:0000256" key="8">
    <source>
        <dbReference type="SAM" id="Phobius"/>
    </source>
</evidence>
<dbReference type="PANTHER" id="PTHR43271:SF2">
    <property type="entry name" value="BLL2771 PROTEIN"/>
    <property type="match status" value="1"/>
</dbReference>